<organism evidence="2 3">
    <name type="scientific">Labrys miyagiensis</name>
    <dbReference type="NCBI Taxonomy" id="346912"/>
    <lineage>
        <taxon>Bacteria</taxon>
        <taxon>Pseudomonadati</taxon>
        <taxon>Pseudomonadota</taxon>
        <taxon>Alphaproteobacteria</taxon>
        <taxon>Hyphomicrobiales</taxon>
        <taxon>Xanthobacteraceae</taxon>
        <taxon>Labrys</taxon>
    </lineage>
</organism>
<keyword evidence="1" id="KW-0732">Signal</keyword>
<evidence type="ECO:0000313" key="2">
    <source>
        <dbReference type="EMBL" id="GLS21089.1"/>
    </source>
</evidence>
<sequence length="166" mass="15517">MKNIGIALTALALTAAVPFAATAGSLTGSLGGSVGGAGGSVGGAGGSLGGGLSGGTSLGGNEASGVTAGTGATVGAALQAPAVTTPSVDSLPSTAAASAVTVNSKGRITNLSSVSSADLVAYFAAQNYTLASSFRQTAENTLEASAQLSGTPVTIDIDAHGNVTFQ</sequence>
<evidence type="ECO:0000256" key="1">
    <source>
        <dbReference type="SAM" id="SignalP"/>
    </source>
</evidence>
<evidence type="ECO:0000313" key="3">
    <source>
        <dbReference type="Proteomes" id="UP001156882"/>
    </source>
</evidence>
<proteinExistence type="predicted"/>
<gene>
    <name evidence="2" type="ORF">GCM10007874_41060</name>
</gene>
<dbReference type="EMBL" id="BSPC01000043">
    <property type="protein sequence ID" value="GLS21089.1"/>
    <property type="molecule type" value="Genomic_DNA"/>
</dbReference>
<feature type="chain" id="PRO_5045830556" evidence="1">
    <location>
        <begin position="24"/>
        <end position="166"/>
    </location>
</feature>
<dbReference type="Proteomes" id="UP001156882">
    <property type="component" value="Unassembled WGS sequence"/>
</dbReference>
<feature type="signal peptide" evidence="1">
    <location>
        <begin position="1"/>
        <end position="23"/>
    </location>
</feature>
<protein>
    <submittedName>
        <fullName evidence="2">Uncharacterized protein</fullName>
    </submittedName>
</protein>
<accession>A0ABQ6CQW9</accession>
<dbReference type="RefSeq" id="WP_284314150.1">
    <property type="nucleotide sequence ID" value="NZ_BSPC01000043.1"/>
</dbReference>
<reference evidence="3" key="1">
    <citation type="journal article" date="2019" name="Int. J. Syst. Evol. Microbiol.">
        <title>The Global Catalogue of Microorganisms (GCM) 10K type strain sequencing project: providing services to taxonomists for standard genome sequencing and annotation.</title>
        <authorList>
            <consortium name="The Broad Institute Genomics Platform"/>
            <consortium name="The Broad Institute Genome Sequencing Center for Infectious Disease"/>
            <person name="Wu L."/>
            <person name="Ma J."/>
        </authorList>
    </citation>
    <scope>NUCLEOTIDE SEQUENCE [LARGE SCALE GENOMIC DNA]</scope>
    <source>
        <strain evidence="3">NBRC 101365</strain>
    </source>
</reference>
<name>A0ABQ6CQW9_9HYPH</name>
<keyword evidence="3" id="KW-1185">Reference proteome</keyword>
<comment type="caution">
    <text evidence="2">The sequence shown here is derived from an EMBL/GenBank/DDBJ whole genome shotgun (WGS) entry which is preliminary data.</text>
</comment>